<protein>
    <submittedName>
        <fullName evidence="1">Uncharacterized protein</fullName>
    </submittedName>
</protein>
<dbReference type="KEGG" id="bwh:A9C19_15560"/>
<accession>A0A1L3MUL5</accession>
<keyword evidence="2" id="KW-1185">Reference proteome</keyword>
<dbReference type="STRING" id="1547283.A9C19_15560"/>
<sequence>MVSFYSHESMHILSGTNTSFRSNLVDNHPFLTNYDVQVIKLYVKKFLSKTDSLNFDTIKPTLHMMRKGRKRCLKKIFLIFSQEKGNKNP</sequence>
<reference evidence="1 2" key="1">
    <citation type="journal article" date="2016" name="Sci. Rep.">
        <title>Complete genome sequence and transcriptomic analysis of a novel marine strain Bacillus weihaiensis reveals the mechanism of brown algae degradation.</title>
        <authorList>
            <person name="Zhu Y."/>
            <person name="Chen P."/>
            <person name="Bao Y."/>
            <person name="Men Y."/>
            <person name="Zeng Y."/>
            <person name="Yang J."/>
            <person name="Sun J."/>
            <person name="Sun Y."/>
        </authorList>
    </citation>
    <scope>NUCLEOTIDE SEQUENCE [LARGE SCALE GENOMIC DNA]</scope>
    <source>
        <strain evidence="1 2">Alg07</strain>
    </source>
</reference>
<dbReference type="EMBL" id="CP016020">
    <property type="protein sequence ID" value="APH06041.1"/>
    <property type="molecule type" value="Genomic_DNA"/>
</dbReference>
<gene>
    <name evidence="1" type="ORF">A9C19_15560</name>
</gene>
<evidence type="ECO:0000313" key="1">
    <source>
        <dbReference type="EMBL" id="APH06041.1"/>
    </source>
</evidence>
<name>A0A1L3MUL5_9BACI</name>
<proteinExistence type="predicted"/>
<dbReference type="AlphaFoldDB" id="A0A1L3MUL5"/>
<organism evidence="1 2">
    <name type="scientific">Bacillus weihaiensis</name>
    <dbReference type="NCBI Taxonomy" id="1547283"/>
    <lineage>
        <taxon>Bacteria</taxon>
        <taxon>Bacillati</taxon>
        <taxon>Bacillota</taxon>
        <taxon>Bacilli</taxon>
        <taxon>Bacillales</taxon>
        <taxon>Bacillaceae</taxon>
        <taxon>Bacillus</taxon>
    </lineage>
</organism>
<evidence type="ECO:0000313" key="2">
    <source>
        <dbReference type="Proteomes" id="UP000181936"/>
    </source>
</evidence>
<dbReference type="Proteomes" id="UP000181936">
    <property type="component" value="Chromosome"/>
</dbReference>